<protein>
    <recommendedName>
        <fullName evidence="3">PNPLA domain-containing protein</fullName>
    </recommendedName>
</protein>
<dbReference type="InterPro" id="IPR002641">
    <property type="entry name" value="PNPLA_dom"/>
</dbReference>
<dbReference type="PROSITE" id="PS51635">
    <property type="entry name" value="PNPLA"/>
    <property type="match status" value="1"/>
</dbReference>
<sequence length="295" mass="33298">MNISIVAEGGGIRGAYVFGVAEALWSHYGLHRVDVVVGTSASAGTVAYYASGQHRLGRPVWLNEISSPRFINARNILRNRTVVDIDYMIDTVFKRRFPLDPIALKSSPVRCIIPVESYRTGKIEYIDATESPFDIFEVLRASSAVPIVYHKLVTLGNEKYFDPYFTEPLSLENSYVCGSRKIIILSKPRTRVSLRSARIAELWRPALPRRIYRTLHESDARRNAMMDTCDSLEKDGDVIIAPAALYGKNLDNRPAVIADLFHRGYEDALANEPLKKLIAELKARPRSDFYFPAYL</sequence>
<comment type="caution">
    <text evidence="4">The sequence shown here is derived from an EMBL/GenBank/DDBJ whole genome shotgun (WGS) entry which is preliminary data.</text>
</comment>
<dbReference type="Proteomes" id="UP000177652">
    <property type="component" value="Unassembled WGS sequence"/>
</dbReference>
<feature type="domain" description="PNPLA" evidence="3">
    <location>
        <begin position="5"/>
        <end position="175"/>
    </location>
</feature>
<evidence type="ECO:0000259" key="3">
    <source>
        <dbReference type="PROSITE" id="PS51635"/>
    </source>
</evidence>
<dbReference type="STRING" id="1798497.A3D71_03690"/>
<dbReference type="GO" id="GO:0016787">
    <property type="term" value="F:hydrolase activity"/>
    <property type="evidence" value="ECO:0007669"/>
    <property type="project" value="UniProtKB-UniRule"/>
</dbReference>
<name>A0A1F6DY35_9BACT</name>
<keyword evidence="2" id="KW-0442">Lipid degradation</keyword>
<organism evidence="4 5">
    <name type="scientific">Candidatus Kaiserbacteria bacterium RIFCSPHIGHO2_02_FULL_55_20</name>
    <dbReference type="NCBI Taxonomy" id="1798497"/>
    <lineage>
        <taxon>Bacteria</taxon>
        <taxon>Candidatus Kaiseribacteriota</taxon>
    </lineage>
</organism>
<accession>A0A1F6DY35</accession>
<evidence type="ECO:0000256" key="2">
    <source>
        <dbReference type="PROSITE-ProRule" id="PRU01161"/>
    </source>
</evidence>
<dbReference type="GO" id="GO:0016042">
    <property type="term" value="P:lipid catabolic process"/>
    <property type="evidence" value="ECO:0007669"/>
    <property type="project" value="UniProtKB-UniRule"/>
</dbReference>
<dbReference type="EMBL" id="MFLK01000013">
    <property type="protein sequence ID" value="OGG66318.1"/>
    <property type="molecule type" value="Genomic_DNA"/>
</dbReference>
<keyword evidence="2" id="KW-0378">Hydrolase</keyword>
<feature type="short sequence motif" description="GXGXXG" evidence="2">
    <location>
        <begin position="9"/>
        <end position="14"/>
    </location>
</feature>
<feature type="active site" description="Nucleophile" evidence="2">
    <location>
        <position position="40"/>
    </location>
</feature>
<proteinExistence type="predicted"/>
<feature type="active site" description="Proton acceptor" evidence="2">
    <location>
        <position position="162"/>
    </location>
</feature>
<dbReference type="InterPro" id="IPR016035">
    <property type="entry name" value="Acyl_Trfase/lysoPLipase"/>
</dbReference>
<dbReference type="Pfam" id="PF01734">
    <property type="entry name" value="Patatin"/>
    <property type="match status" value="1"/>
</dbReference>
<reference evidence="4 5" key="1">
    <citation type="journal article" date="2016" name="Nat. Commun.">
        <title>Thousands of microbial genomes shed light on interconnected biogeochemical processes in an aquifer system.</title>
        <authorList>
            <person name="Anantharaman K."/>
            <person name="Brown C.T."/>
            <person name="Hug L.A."/>
            <person name="Sharon I."/>
            <person name="Castelle C.J."/>
            <person name="Probst A.J."/>
            <person name="Thomas B.C."/>
            <person name="Singh A."/>
            <person name="Wilkins M.J."/>
            <person name="Karaoz U."/>
            <person name="Brodie E.L."/>
            <person name="Williams K.H."/>
            <person name="Hubbard S.S."/>
            <person name="Banfield J.F."/>
        </authorList>
    </citation>
    <scope>NUCLEOTIDE SEQUENCE [LARGE SCALE GENOMIC DNA]</scope>
</reference>
<keyword evidence="1 2" id="KW-0443">Lipid metabolism</keyword>
<evidence type="ECO:0000313" key="5">
    <source>
        <dbReference type="Proteomes" id="UP000177652"/>
    </source>
</evidence>
<dbReference type="SUPFAM" id="SSF52151">
    <property type="entry name" value="FabD/lysophospholipase-like"/>
    <property type="match status" value="1"/>
</dbReference>
<dbReference type="Gene3D" id="3.40.1090.10">
    <property type="entry name" value="Cytosolic phospholipase A2 catalytic domain"/>
    <property type="match status" value="1"/>
</dbReference>
<evidence type="ECO:0000256" key="1">
    <source>
        <dbReference type="ARBA" id="ARBA00023098"/>
    </source>
</evidence>
<gene>
    <name evidence="4" type="ORF">A3D71_03690</name>
</gene>
<evidence type="ECO:0000313" key="4">
    <source>
        <dbReference type="EMBL" id="OGG66318.1"/>
    </source>
</evidence>
<comment type="caution">
    <text evidence="2">Lacks conserved residue(s) required for the propagation of feature annotation.</text>
</comment>
<dbReference type="AlphaFoldDB" id="A0A1F6DY35"/>